<dbReference type="GO" id="GO:0008137">
    <property type="term" value="F:NADH dehydrogenase (ubiquinone) activity"/>
    <property type="evidence" value="ECO:0007669"/>
    <property type="project" value="InterPro"/>
</dbReference>
<evidence type="ECO:0000259" key="9">
    <source>
        <dbReference type="Pfam" id="PF00361"/>
    </source>
</evidence>
<evidence type="ECO:0000256" key="4">
    <source>
        <dbReference type="ARBA" id="ARBA00022692"/>
    </source>
</evidence>
<feature type="domain" description="NADH:quinone oxidoreductase/Mrp antiporter transmembrane" evidence="9">
    <location>
        <begin position="3"/>
        <end position="293"/>
    </location>
</feature>
<feature type="transmembrane region" description="Helical" evidence="8">
    <location>
        <begin position="176"/>
        <end position="195"/>
    </location>
</feature>
<dbReference type="InterPro" id="IPR001750">
    <property type="entry name" value="ND/Mrp_TM"/>
</dbReference>
<feature type="transmembrane region" description="Helical" evidence="8">
    <location>
        <begin position="6"/>
        <end position="23"/>
    </location>
</feature>
<gene>
    <name evidence="10" type="ORF">DCP75_19320</name>
</gene>
<name>A0A3C1KUF4_9GAMM</name>
<keyword evidence="6 8" id="KW-0472">Membrane</keyword>
<feature type="transmembrane region" description="Helical" evidence="8">
    <location>
        <begin position="108"/>
        <end position="130"/>
    </location>
</feature>
<comment type="similarity">
    <text evidence="2">Belongs to the CPA3 antiporters (TC 2.A.63) subunit D family.</text>
</comment>
<dbReference type="PRINTS" id="PR01437">
    <property type="entry name" value="NUOXDRDTASE4"/>
</dbReference>
<protein>
    <submittedName>
        <fullName evidence="10">Cation:proton antiporter</fullName>
    </submittedName>
</protein>
<dbReference type="PANTHER" id="PTHR42703">
    <property type="entry name" value="NADH DEHYDROGENASE"/>
    <property type="match status" value="1"/>
</dbReference>
<evidence type="ECO:0000256" key="3">
    <source>
        <dbReference type="ARBA" id="ARBA00022475"/>
    </source>
</evidence>
<reference evidence="10 11" key="1">
    <citation type="journal article" date="2018" name="Nat. Biotechnol.">
        <title>A standardized bacterial taxonomy based on genome phylogeny substantially revises the tree of life.</title>
        <authorList>
            <person name="Parks D.H."/>
            <person name="Chuvochina M."/>
            <person name="Waite D.W."/>
            <person name="Rinke C."/>
            <person name="Skarshewski A."/>
            <person name="Chaumeil P.A."/>
            <person name="Hugenholtz P."/>
        </authorList>
    </citation>
    <scope>NUCLEOTIDE SEQUENCE [LARGE SCALE GENOMIC DNA]</scope>
    <source>
        <strain evidence="10">UBA9158</strain>
    </source>
</reference>
<comment type="caution">
    <text evidence="10">The sequence shown here is derived from an EMBL/GenBank/DDBJ whole genome shotgun (WGS) entry which is preliminary data.</text>
</comment>
<evidence type="ECO:0000313" key="10">
    <source>
        <dbReference type="EMBL" id="HAN29826.1"/>
    </source>
</evidence>
<sequence length="364" mass="38814">DAFNVFVFMEISSLATYILIAAGRDRRALSAVFKYLIIGTIGATFYLIGVGFIYMMTGTLNFEDMALRLGEVIETRPVIIAAGFITIGLALKAAIFPLHIWLPRAYTYAPNAVTVFIAACSTKVSIYVLLRFNYGVFHGNLLGHSDLFSVFIVPLALSGILLASAIAIYQGNIKKLLAFSSVAQIGYIALAAGLATQAGLMAAQLHMFNHALAKGTLFLCVSAFVLTSRSTRISNLAGIGRRMPWTMGAFVIAGLSLIGVPGTAGFVSKWYLVVAVMSVPGWGIPLVIAIVISSLLAVVYLWKFVETAYYGTPPDGDVSAMEVPLPLRALIWFAALANIYFGLAPQLPIALAESGTGTLLGGLL</sequence>
<dbReference type="InterPro" id="IPR050586">
    <property type="entry name" value="CPA3_Na-H_Antiporter_D"/>
</dbReference>
<dbReference type="EMBL" id="DMND01000260">
    <property type="protein sequence ID" value="HAN29826.1"/>
    <property type="molecule type" value="Genomic_DNA"/>
</dbReference>
<comment type="subcellular location">
    <subcellularLocation>
        <location evidence="1">Cell membrane</location>
        <topology evidence="1">Multi-pass membrane protein</topology>
    </subcellularLocation>
    <subcellularLocation>
        <location evidence="7">Membrane</location>
        <topology evidence="7">Multi-pass membrane protein</topology>
    </subcellularLocation>
</comment>
<dbReference type="Pfam" id="PF00361">
    <property type="entry name" value="Proton_antipo_M"/>
    <property type="match status" value="1"/>
</dbReference>
<dbReference type="STRING" id="1121937.GCA_000423125_01170"/>
<feature type="transmembrane region" description="Helical" evidence="8">
    <location>
        <begin position="35"/>
        <end position="57"/>
    </location>
</feature>
<accession>A0A3C1KUF4</accession>
<evidence type="ECO:0000256" key="2">
    <source>
        <dbReference type="ARBA" id="ARBA00005346"/>
    </source>
</evidence>
<dbReference type="Proteomes" id="UP000259273">
    <property type="component" value="Unassembled WGS sequence"/>
</dbReference>
<feature type="transmembrane region" description="Helical" evidence="8">
    <location>
        <begin position="247"/>
        <end position="267"/>
    </location>
</feature>
<dbReference type="AlphaFoldDB" id="A0A3C1KUF4"/>
<feature type="transmembrane region" description="Helical" evidence="8">
    <location>
        <begin position="279"/>
        <end position="302"/>
    </location>
</feature>
<evidence type="ECO:0000256" key="6">
    <source>
        <dbReference type="ARBA" id="ARBA00023136"/>
    </source>
</evidence>
<evidence type="ECO:0000256" key="1">
    <source>
        <dbReference type="ARBA" id="ARBA00004651"/>
    </source>
</evidence>
<evidence type="ECO:0000256" key="8">
    <source>
        <dbReference type="SAM" id="Phobius"/>
    </source>
</evidence>
<proteinExistence type="inferred from homology"/>
<keyword evidence="3" id="KW-1003">Cell membrane</keyword>
<keyword evidence="4 7" id="KW-0812">Transmembrane</keyword>
<dbReference type="GO" id="GO:0005886">
    <property type="term" value="C:plasma membrane"/>
    <property type="evidence" value="ECO:0007669"/>
    <property type="project" value="UniProtKB-SubCell"/>
</dbReference>
<evidence type="ECO:0000256" key="7">
    <source>
        <dbReference type="RuleBase" id="RU000320"/>
    </source>
</evidence>
<feature type="transmembrane region" description="Helical" evidence="8">
    <location>
        <begin position="207"/>
        <end position="226"/>
    </location>
</feature>
<feature type="transmembrane region" description="Helical" evidence="8">
    <location>
        <begin position="323"/>
        <end position="343"/>
    </location>
</feature>
<feature type="transmembrane region" description="Helical" evidence="8">
    <location>
        <begin position="150"/>
        <end position="169"/>
    </location>
</feature>
<keyword evidence="5 8" id="KW-1133">Transmembrane helix</keyword>
<evidence type="ECO:0000256" key="5">
    <source>
        <dbReference type="ARBA" id="ARBA00022989"/>
    </source>
</evidence>
<evidence type="ECO:0000313" key="11">
    <source>
        <dbReference type="Proteomes" id="UP000259273"/>
    </source>
</evidence>
<dbReference type="PANTHER" id="PTHR42703:SF1">
    <property type="entry name" value="NA(+)_H(+) ANTIPORTER SUBUNIT D1"/>
    <property type="match status" value="1"/>
</dbReference>
<feature type="transmembrane region" description="Helical" evidence="8">
    <location>
        <begin position="77"/>
        <end position="96"/>
    </location>
</feature>
<dbReference type="InterPro" id="IPR003918">
    <property type="entry name" value="NADH_UbQ_OxRdtase"/>
</dbReference>
<feature type="non-terminal residue" evidence="10">
    <location>
        <position position="1"/>
    </location>
</feature>
<organism evidence="10 11">
    <name type="scientific">Haliea salexigens</name>
    <dbReference type="NCBI Taxonomy" id="287487"/>
    <lineage>
        <taxon>Bacteria</taxon>
        <taxon>Pseudomonadati</taxon>
        <taxon>Pseudomonadota</taxon>
        <taxon>Gammaproteobacteria</taxon>
        <taxon>Cellvibrionales</taxon>
        <taxon>Halieaceae</taxon>
        <taxon>Haliea</taxon>
    </lineage>
</organism>
<dbReference type="GO" id="GO:0042773">
    <property type="term" value="P:ATP synthesis coupled electron transport"/>
    <property type="evidence" value="ECO:0007669"/>
    <property type="project" value="InterPro"/>
</dbReference>